<dbReference type="PANTHER" id="PTHR23259:SF70">
    <property type="entry name" value="ACCESSORY GLAND PROTEIN ACP62F-RELATED"/>
    <property type="match status" value="1"/>
</dbReference>
<keyword evidence="1" id="KW-0646">Protease inhibitor</keyword>
<evidence type="ECO:0000259" key="4">
    <source>
        <dbReference type="Pfam" id="PF01826"/>
    </source>
</evidence>
<protein>
    <submittedName>
        <fullName evidence="5">Putative TIL domain polypeptide</fullName>
    </submittedName>
</protein>
<dbReference type="InterPro" id="IPR036084">
    <property type="entry name" value="Ser_inhib-like_sf"/>
</dbReference>
<dbReference type="Pfam" id="PF01826">
    <property type="entry name" value="TIL"/>
    <property type="match status" value="1"/>
</dbReference>
<dbReference type="EMBL" id="DQ370042">
    <property type="protein sequence ID" value="ABD18603.1"/>
    <property type="molecule type" value="mRNA"/>
</dbReference>
<keyword evidence="2" id="KW-1015">Disulfide bond</keyword>
<accession>Q2EPZ9</accession>
<dbReference type="InterPro" id="IPR051368">
    <property type="entry name" value="SerProtInhib-TIL_Domain"/>
</dbReference>
<feature type="signal peptide" evidence="3">
    <location>
        <begin position="1"/>
        <end position="22"/>
    </location>
</feature>
<dbReference type="Gene3D" id="2.10.25.10">
    <property type="entry name" value="Laminin"/>
    <property type="match status" value="2"/>
</dbReference>
<feature type="domain" description="TIL" evidence="4">
    <location>
        <begin position="141"/>
        <end position="193"/>
    </location>
</feature>
<sequence length="194" mass="21432">MKPVAMFTCLIVLIFTLQNAHCACPYAHPYPYDLCGPNEEFQECGTACPKTCADLNDLPKACTLHVYKDASASQDSSESLYMANAFRNVSVPATKVLKEEKDQPLIQPYGNIKSCSFFKSLLMVLVLLINVVIADGDTCNDANERFLECGPVYQLACDSRYERDTYNCTEGCFCKPSYIRSSDGGPCIPTNNCP</sequence>
<dbReference type="GO" id="GO:0030414">
    <property type="term" value="F:peptidase inhibitor activity"/>
    <property type="evidence" value="ECO:0007669"/>
    <property type="project" value="UniProtKB-KW"/>
</dbReference>
<evidence type="ECO:0000313" key="5">
    <source>
        <dbReference type="EMBL" id="ABD18603.1"/>
    </source>
</evidence>
<dbReference type="CDD" id="cd19941">
    <property type="entry name" value="TIL"/>
    <property type="match status" value="2"/>
</dbReference>
<reference evidence="5" key="1">
    <citation type="submission" date="2006-01" db="EMBL/GenBank/DDBJ databases">
        <title>The sialotranscriptome of adult male Anopheles gambiae mosquitoes.</title>
        <authorList>
            <person name="Calvo E."/>
            <person name="Pham V.M."/>
            <person name="Ribeiro J.M.C."/>
        </authorList>
    </citation>
    <scope>NUCLEOTIDE SEQUENCE</scope>
</reference>
<proteinExistence type="evidence at transcript level"/>
<evidence type="ECO:0000256" key="3">
    <source>
        <dbReference type="SAM" id="SignalP"/>
    </source>
</evidence>
<dbReference type="PANTHER" id="PTHR23259">
    <property type="entry name" value="RIDDLE"/>
    <property type="match status" value="1"/>
</dbReference>
<dbReference type="VEuPathDB" id="VectorBase:AGAP029824"/>
<dbReference type="AlphaFoldDB" id="Q2EPZ9"/>
<name>Q2EPZ9_ANOGA</name>
<keyword evidence="3" id="KW-0732">Signal</keyword>
<organism evidence="5">
    <name type="scientific">Anopheles gambiae</name>
    <name type="common">African malaria mosquito</name>
    <dbReference type="NCBI Taxonomy" id="7165"/>
    <lineage>
        <taxon>Eukaryota</taxon>
        <taxon>Metazoa</taxon>
        <taxon>Ecdysozoa</taxon>
        <taxon>Arthropoda</taxon>
        <taxon>Hexapoda</taxon>
        <taxon>Insecta</taxon>
        <taxon>Pterygota</taxon>
        <taxon>Neoptera</taxon>
        <taxon>Endopterygota</taxon>
        <taxon>Diptera</taxon>
        <taxon>Nematocera</taxon>
        <taxon>Culicoidea</taxon>
        <taxon>Culicidae</taxon>
        <taxon>Anophelinae</taxon>
        <taxon>Anopheles</taxon>
    </lineage>
</organism>
<evidence type="ECO:0000256" key="1">
    <source>
        <dbReference type="ARBA" id="ARBA00022690"/>
    </source>
</evidence>
<dbReference type="InterPro" id="IPR002919">
    <property type="entry name" value="TIL_dom"/>
</dbReference>
<dbReference type="SUPFAM" id="SSF57567">
    <property type="entry name" value="Serine protease inhibitors"/>
    <property type="match status" value="2"/>
</dbReference>
<evidence type="ECO:0000256" key="2">
    <source>
        <dbReference type="ARBA" id="ARBA00023157"/>
    </source>
</evidence>
<dbReference type="VEuPathDB" id="VectorBase:AGAMI1_007043"/>
<dbReference type="VEuPathDB" id="VectorBase:AGAP029825"/>
<dbReference type="HOGENOM" id="CLU_1890868_0_0_1"/>
<feature type="chain" id="PRO_5004207456" evidence="3">
    <location>
        <begin position="23"/>
        <end position="194"/>
    </location>
</feature>